<evidence type="ECO:0000256" key="7">
    <source>
        <dbReference type="ARBA" id="ARBA00022679"/>
    </source>
</evidence>
<comment type="catalytic activity">
    <reaction evidence="1">
        <text>N-terminal L-glutaminyl-[peptide] = N-terminal 5-oxo-L-prolyl-[peptide] + NH4(+)</text>
        <dbReference type="Rhea" id="RHEA:23652"/>
        <dbReference type="Rhea" id="RHEA-COMP:11736"/>
        <dbReference type="Rhea" id="RHEA-COMP:11846"/>
        <dbReference type="ChEBI" id="CHEBI:28938"/>
        <dbReference type="ChEBI" id="CHEBI:64722"/>
        <dbReference type="ChEBI" id="CHEBI:87215"/>
        <dbReference type="EC" id="2.3.2.5"/>
    </reaction>
</comment>
<organism evidence="14">
    <name type="scientific">Timema cristinae</name>
    <name type="common">Walking stick</name>
    <dbReference type="NCBI Taxonomy" id="61476"/>
    <lineage>
        <taxon>Eukaryota</taxon>
        <taxon>Metazoa</taxon>
        <taxon>Ecdysozoa</taxon>
        <taxon>Arthropoda</taxon>
        <taxon>Hexapoda</taxon>
        <taxon>Insecta</taxon>
        <taxon>Pterygota</taxon>
        <taxon>Neoptera</taxon>
        <taxon>Polyneoptera</taxon>
        <taxon>Phasmatodea</taxon>
        <taxon>Timematodea</taxon>
        <taxon>Timematoidea</taxon>
        <taxon>Timematidae</taxon>
        <taxon>Timema</taxon>
    </lineage>
</organism>
<dbReference type="SUPFAM" id="SSF53187">
    <property type="entry name" value="Zn-dependent exopeptidases"/>
    <property type="match status" value="1"/>
</dbReference>
<comment type="function">
    <text evidence="12">Acts as a glutaminyl-peptide cyclotransferase. Responsible for the biosynthesis of pyroglutamyl peptides. Might be more efficient in the conversion of tri and tetrapeptides in vitro. Might have a relative preference for substrates containing hydrophobic amino acids in vitro.</text>
</comment>
<dbReference type="PANTHER" id="PTHR12283:SF6">
    <property type="entry name" value="GLUTAMINYL-PEPTIDE CYCLOTRANSFERASE-RELATED"/>
    <property type="match status" value="1"/>
</dbReference>
<sequence>MYLLNKSFLAKFLAQRTEKESEAMDIFQSKTAKSLRDEYKRHKPRGLNTDQILKLSALGNVTQFQNVLNTVIQPRVVGTEGHEQVKQYLMNYMNALGWTVETDVFKDSTPVFGTLQFTNVIAKLNPNAQRFLTLACHYDSKYVKEYIFNGATDSAVPCSMMLNMAYVMRNVFNSAKNKSNISLQFIFFDGEEAFKEWSDTDSLYGARHLAQLWGNEPYSRGTQDRTTQLDRIDVLVLLDLLGAPDPSFFSFFPDTSSWYRVLINAEQNLSSRGQLERYSSGRPQQSYFKKRSMYAGIEDDHVPFMKRDVPVLHLIPYPFPSVWHKQSDNLNAIDFTTCENLNKIFRVFVAEYLHLRI</sequence>
<comment type="subcellular location">
    <subcellularLocation>
        <location evidence="2">Secreted</location>
    </subcellularLocation>
</comment>
<dbReference type="PANTHER" id="PTHR12283">
    <property type="entry name" value="GLUTAMINYL-PEPTIDE CYCLOTRANSFERASE"/>
    <property type="match status" value="1"/>
</dbReference>
<evidence type="ECO:0000256" key="9">
    <source>
        <dbReference type="ARBA" id="ARBA00022833"/>
    </source>
</evidence>
<feature type="domain" description="Peptidase M28" evidence="13">
    <location>
        <begin position="119"/>
        <end position="348"/>
    </location>
</feature>
<dbReference type="EMBL" id="OC321808">
    <property type="protein sequence ID" value="CAD7410707.1"/>
    <property type="molecule type" value="Genomic_DNA"/>
</dbReference>
<evidence type="ECO:0000256" key="6">
    <source>
        <dbReference type="ARBA" id="ARBA00022525"/>
    </source>
</evidence>
<evidence type="ECO:0000256" key="12">
    <source>
        <dbReference type="ARBA" id="ARBA00057903"/>
    </source>
</evidence>
<dbReference type="EC" id="2.3.2.5" evidence="4"/>
<keyword evidence="11" id="KW-0012">Acyltransferase</keyword>
<gene>
    <name evidence="14" type="ORF">TCEB3V08_LOCUS10600</name>
</gene>
<reference evidence="14" key="1">
    <citation type="submission" date="2020-11" db="EMBL/GenBank/DDBJ databases">
        <authorList>
            <person name="Tran Van P."/>
        </authorList>
    </citation>
    <scope>NUCLEOTIDE SEQUENCE</scope>
</reference>
<dbReference type="GO" id="GO:0005576">
    <property type="term" value="C:extracellular region"/>
    <property type="evidence" value="ECO:0007669"/>
    <property type="project" value="UniProtKB-SubCell"/>
</dbReference>
<dbReference type="FunFam" id="3.40.630.10:FF:000029">
    <property type="entry name" value="Glutaminyl-peptide cyclotransferase"/>
    <property type="match status" value="1"/>
</dbReference>
<dbReference type="AlphaFoldDB" id="A0A7R9DBJ6"/>
<dbReference type="Pfam" id="PF04389">
    <property type="entry name" value="Peptidase_M28"/>
    <property type="match status" value="1"/>
</dbReference>
<dbReference type="GO" id="GO:0008270">
    <property type="term" value="F:zinc ion binding"/>
    <property type="evidence" value="ECO:0007669"/>
    <property type="project" value="TreeGrafter"/>
</dbReference>
<dbReference type="InterPro" id="IPR040234">
    <property type="entry name" value="QC/QCL"/>
</dbReference>
<keyword evidence="9" id="KW-0862">Zinc</keyword>
<keyword evidence="7" id="KW-0808">Transferase</keyword>
<evidence type="ECO:0000259" key="13">
    <source>
        <dbReference type="Pfam" id="PF04389"/>
    </source>
</evidence>
<name>A0A7R9DBJ6_TIMCR</name>
<protein>
    <recommendedName>
        <fullName evidence="5">Glutaminyl-peptide cyclotransferase</fullName>
        <ecNumber evidence="4">2.3.2.5</ecNumber>
    </recommendedName>
</protein>
<evidence type="ECO:0000256" key="2">
    <source>
        <dbReference type="ARBA" id="ARBA00004613"/>
    </source>
</evidence>
<evidence type="ECO:0000256" key="3">
    <source>
        <dbReference type="ARBA" id="ARBA00006014"/>
    </source>
</evidence>
<dbReference type="InterPro" id="IPR037457">
    <property type="entry name" value="M28_QC"/>
</dbReference>
<keyword evidence="6" id="KW-0964">Secreted</keyword>
<evidence type="ECO:0000256" key="5">
    <source>
        <dbReference type="ARBA" id="ARBA00016861"/>
    </source>
</evidence>
<dbReference type="InterPro" id="IPR007484">
    <property type="entry name" value="Peptidase_M28"/>
</dbReference>
<keyword evidence="10" id="KW-1015">Disulfide bond</keyword>
<evidence type="ECO:0000256" key="8">
    <source>
        <dbReference type="ARBA" id="ARBA00022723"/>
    </source>
</evidence>
<evidence type="ECO:0000256" key="10">
    <source>
        <dbReference type="ARBA" id="ARBA00023157"/>
    </source>
</evidence>
<evidence type="ECO:0000256" key="4">
    <source>
        <dbReference type="ARBA" id="ARBA00012012"/>
    </source>
</evidence>
<evidence type="ECO:0000256" key="1">
    <source>
        <dbReference type="ARBA" id="ARBA00000001"/>
    </source>
</evidence>
<dbReference type="Gene3D" id="3.40.630.10">
    <property type="entry name" value="Zn peptidases"/>
    <property type="match status" value="1"/>
</dbReference>
<dbReference type="GO" id="GO:0016603">
    <property type="term" value="F:glutaminyl-peptide cyclotransferase activity"/>
    <property type="evidence" value="ECO:0007669"/>
    <property type="project" value="UniProtKB-EC"/>
</dbReference>
<dbReference type="CDD" id="cd03880">
    <property type="entry name" value="M28_QC_like"/>
    <property type="match status" value="1"/>
</dbReference>
<comment type="similarity">
    <text evidence="3">Belongs to the glutaminyl-peptide cyclotransferase family.</text>
</comment>
<keyword evidence="8" id="KW-0479">Metal-binding</keyword>
<evidence type="ECO:0000256" key="11">
    <source>
        <dbReference type="ARBA" id="ARBA00023315"/>
    </source>
</evidence>
<accession>A0A7R9DBJ6</accession>
<evidence type="ECO:0000313" key="14">
    <source>
        <dbReference type="EMBL" id="CAD7410707.1"/>
    </source>
</evidence>
<proteinExistence type="inferred from homology"/>